<evidence type="ECO:0000256" key="5">
    <source>
        <dbReference type="ARBA" id="ARBA00023136"/>
    </source>
</evidence>
<dbReference type="GO" id="GO:0006644">
    <property type="term" value="P:phospholipid metabolic process"/>
    <property type="evidence" value="ECO:0007669"/>
    <property type="project" value="InterPro"/>
</dbReference>
<reference evidence="8 9" key="1">
    <citation type="journal article" date="2020" name="ISME J.">
        <title>Uncovering the hidden diversity of litter-decomposition mechanisms in mushroom-forming fungi.</title>
        <authorList>
            <person name="Floudas D."/>
            <person name="Bentzer J."/>
            <person name="Ahren D."/>
            <person name="Johansson T."/>
            <person name="Persson P."/>
            <person name="Tunlid A."/>
        </authorList>
    </citation>
    <scope>NUCLEOTIDE SEQUENCE [LARGE SCALE GENOMIC DNA]</scope>
    <source>
        <strain evidence="8 9">CBS 175.51</strain>
    </source>
</reference>
<proteinExistence type="inferred from homology"/>
<dbReference type="CDD" id="cd03390">
    <property type="entry name" value="PAP2_containing_1_like"/>
    <property type="match status" value="1"/>
</dbReference>
<comment type="caution">
    <text evidence="8">The sequence shown here is derived from an EMBL/GenBank/DDBJ whole genome shotgun (WGS) entry which is preliminary data.</text>
</comment>
<dbReference type="AlphaFoldDB" id="A0A8H5BVP8"/>
<comment type="subcellular location">
    <subcellularLocation>
        <location evidence="1">Membrane</location>
        <topology evidence="1">Multi-pass membrane protein</topology>
    </subcellularLocation>
</comment>
<evidence type="ECO:0000256" key="2">
    <source>
        <dbReference type="ARBA" id="ARBA00008816"/>
    </source>
</evidence>
<feature type="transmembrane region" description="Helical" evidence="6">
    <location>
        <begin position="134"/>
        <end position="155"/>
    </location>
</feature>
<feature type="transmembrane region" description="Helical" evidence="6">
    <location>
        <begin position="256"/>
        <end position="278"/>
    </location>
</feature>
<dbReference type="OrthoDB" id="10030083at2759"/>
<keyword evidence="9" id="KW-1185">Reference proteome</keyword>
<dbReference type="Proteomes" id="UP000541558">
    <property type="component" value="Unassembled WGS sequence"/>
</dbReference>
<feature type="domain" description="Phosphatidic acid phosphatase type 2/haloperoxidase" evidence="7">
    <location>
        <begin position="141"/>
        <end position="303"/>
    </location>
</feature>
<dbReference type="PANTHER" id="PTHR10165">
    <property type="entry name" value="LIPID PHOSPHATE PHOSPHATASE"/>
    <property type="match status" value="1"/>
</dbReference>
<evidence type="ECO:0000256" key="4">
    <source>
        <dbReference type="ARBA" id="ARBA00022989"/>
    </source>
</evidence>
<evidence type="ECO:0000313" key="8">
    <source>
        <dbReference type="EMBL" id="KAF5329851.1"/>
    </source>
</evidence>
<feature type="transmembrane region" description="Helical" evidence="6">
    <location>
        <begin position="103"/>
        <end position="122"/>
    </location>
</feature>
<keyword evidence="5 6" id="KW-0472">Membrane</keyword>
<protein>
    <recommendedName>
        <fullName evidence="7">Phosphatidic acid phosphatase type 2/haloperoxidase domain-containing protein</fullName>
    </recommendedName>
</protein>
<dbReference type="SUPFAM" id="SSF48317">
    <property type="entry name" value="Acid phosphatase/Vanadium-dependent haloperoxidase"/>
    <property type="match status" value="1"/>
</dbReference>
<evidence type="ECO:0000256" key="1">
    <source>
        <dbReference type="ARBA" id="ARBA00004141"/>
    </source>
</evidence>
<dbReference type="InterPro" id="IPR036938">
    <property type="entry name" value="PAP2/HPO_sf"/>
</dbReference>
<dbReference type="PANTHER" id="PTHR10165:SF84">
    <property type="entry name" value="PHOSPHATIDIC ACID PHOSPHATASE BETA"/>
    <property type="match status" value="1"/>
</dbReference>
<dbReference type="GO" id="GO:0046839">
    <property type="term" value="P:phospholipid dephosphorylation"/>
    <property type="evidence" value="ECO:0007669"/>
    <property type="project" value="TreeGrafter"/>
</dbReference>
<evidence type="ECO:0000313" key="9">
    <source>
        <dbReference type="Proteomes" id="UP000541558"/>
    </source>
</evidence>
<feature type="transmembrane region" description="Helical" evidence="6">
    <location>
        <begin position="226"/>
        <end position="244"/>
    </location>
</feature>
<dbReference type="Gene3D" id="1.20.144.10">
    <property type="entry name" value="Phosphatidic acid phosphatase type 2/haloperoxidase"/>
    <property type="match status" value="1"/>
</dbReference>
<organism evidence="8 9">
    <name type="scientific">Ephemerocybe angulata</name>
    <dbReference type="NCBI Taxonomy" id="980116"/>
    <lineage>
        <taxon>Eukaryota</taxon>
        <taxon>Fungi</taxon>
        <taxon>Dikarya</taxon>
        <taxon>Basidiomycota</taxon>
        <taxon>Agaricomycotina</taxon>
        <taxon>Agaricomycetes</taxon>
        <taxon>Agaricomycetidae</taxon>
        <taxon>Agaricales</taxon>
        <taxon>Agaricineae</taxon>
        <taxon>Psathyrellaceae</taxon>
        <taxon>Ephemerocybe</taxon>
    </lineage>
</organism>
<accession>A0A8H5BVP8</accession>
<dbReference type="GO" id="GO:0016020">
    <property type="term" value="C:membrane"/>
    <property type="evidence" value="ECO:0007669"/>
    <property type="project" value="UniProtKB-SubCell"/>
</dbReference>
<dbReference type="SMART" id="SM00014">
    <property type="entry name" value="acidPPc"/>
    <property type="match status" value="1"/>
</dbReference>
<evidence type="ECO:0000259" key="7">
    <source>
        <dbReference type="SMART" id="SM00014"/>
    </source>
</evidence>
<keyword evidence="3 6" id="KW-0812">Transmembrane</keyword>
<evidence type="ECO:0000256" key="3">
    <source>
        <dbReference type="ARBA" id="ARBA00022692"/>
    </source>
</evidence>
<dbReference type="EMBL" id="JAACJK010000120">
    <property type="protein sequence ID" value="KAF5329851.1"/>
    <property type="molecule type" value="Genomic_DNA"/>
</dbReference>
<dbReference type="GO" id="GO:0008195">
    <property type="term" value="F:phosphatidate phosphatase activity"/>
    <property type="evidence" value="ECO:0007669"/>
    <property type="project" value="TreeGrafter"/>
</dbReference>
<gene>
    <name evidence="8" type="ORF">D9611_013408</name>
</gene>
<feature type="transmembrane region" description="Helical" evidence="6">
    <location>
        <begin position="284"/>
        <end position="303"/>
    </location>
</feature>
<feature type="transmembrane region" description="Helical" evidence="6">
    <location>
        <begin position="54"/>
        <end position="73"/>
    </location>
</feature>
<dbReference type="InterPro" id="IPR043216">
    <property type="entry name" value="PAP-like"/>
</dbReference>
<name>A0A8H5BVP8_9AGAR</name>
<keyword evidence="4 6" id="KW-1133">Transmembrane helix</keyword>
<evidence type="ECO:0000256" key="6">
    <source>
        <dbReference type="SAM" id="Phobius"/>
    </source>
</evidence>
<sequence>MDPRFSSSSRGSEGRTLVGHQEYGFVGGRGKQNHDPGALEAAPFSLLRWMRLHGVDLVTLAVIGALCLVVHVVDPAPTRYFPVLNLDGSVVYPEYALPRKKQIIPVWASALIAIFIPVLAFALAQIRRKSIDDFLTTTMGVLKSVTTAAFLQVVIKTLIGGLRPHFYDACQPDLSIVRAALASASSQYSPPTSSASSPPTLIPMFDRSICRGDKTHINDALETMPSGHACAAWAGLFFLSLYINGQFKVVGGCNPAYWKMILLFVPLLGASLLSGYLVTDAHHHASDIIVGGLIGIAAAVVSFRQTFASVTDFRFNHILLPRATSLFHRSPHLPVRSTGSTVTPTGRGAWFTYEPLEAFLPRDLPVGREGGWGYGRGAGAGSFGAPGDASACAYAFRGRGYGGYPKEGVDAV</sequence>
<dbReference type="Pfam" id="PF01569">
    <property type="entry name" value="PAP2"/>
    <property type="match status" value="1"/>
</dbReference>
<dbReference type="InterPro" id="IPR000326">
    <property type="entry name" value="PAP2/HPO"/>
</dbReference>
<comment type="similarity">
    <text evidence="2">Belongs to the PA-phosphatase related phosphoesterase family.</text>
</comment>